<protein>
    <recommendedName>
        <fullName evidence="12">Very-long-chain 3-oxoacyl-CoA reductase</fullName>
        <ecNumber evidence="12">1.1.1.330</ecNumber>
    </recommendedName>
    <alternativeName>
        <fullName evidence="12">3-ketoacyl-CoA reductase</fullName>
        <shortName evidence="12">3-ketoreductase</shortName>
        <shortName evidence="12">KAR</shortName>
    </alternativeName>
    <alternativeName>
        <fullName evidence="12">Microsomal beta-keto-reductase</fullName>
    </alternativeName>
</protein>
<dbReference type="Proteomes" id="UP000019373">
    <property type="component" value="Unassembled WGS sequence"/>
</dbReference>
<comment type="pathway">
    <text evidence="1">Lipid metabolism; fatty acid biosynthesis.</text>
</comment>
<dbReference type="EMBL" id="KE720721">
    <property type="protein sequence ID" value="ERF76738.1"/>
    <property type="molecule type" value="Genomic_DNA"/>
</dbReference>
<evidence type="ECO:0000256" key="8">
    <source>
        <dbReference type="ARBA" id="ARBA00023002"/>
    </source>
</evidence>
<dbReference type="PANTHER" id="PTHR43086">
    <property type="entry name" value="VERY-LONG-CHAIN 3-OXOOACYL-COA REDUCTASE"/>
    <property type="match status" value="1"/>
</dbReference>
<evidence type="ECO:0000256" key="6">
    <source>
        <dbReference type="ARBA" id="ARBA00022857"/>
    </source>
</evidence>
<feature type="active site" description="Proton acceptor" evidence="12">
    <location>
        <position position="211"/>
    </location>
</feature>
<evidence type="ECO:0000256" key="11">
    <source>
        <dbReference type="ARBA" id="ARBA00023160"/>
    </source>
</evidence>
<dbReference type="Pfam" id="PF00106">
    <property type="entry name" value="adh_short"/>
    <property type="match status" value="1"/>
</dbReference>
<dbReference type="GO" id="GO:0045703">
    <property type="term" value="F:ketoreductase activity"/>
    <property type="evidence" value="ECO:0007669"/>
    <property type="project" value="UniProtKB-UniRule"/>
</dbReference>
<evidence type="ECO:0000256" key="9">
    <source>
        <dbReference type="ARBA" id="ARBA00023098"/>
    </source>
</evidence>
<keyword evidence="2 12" id="KW-0444">Lipid biosynthesis</keyword>
<dbReference type="AlphaFoldDB" id="U1GW83"/>
<dbReference type="PIRSF" id="PIRSF000126">
    <property type="entry name" value="11-beta-HSD1"/>
    <property type="match status" value="1"/>
</dbReference>
<dbReference type="InterPro" id="IPR027533">
    <property type="entry name" value="3_ketoreductase_fungal"/>
</dbReference>
<reference evidence="15" key="1">
    <citation type="journal article" date="2014" name="BMC Genomics">
        <title>Genome characteristics reveal the impact of lichenization on lichen-forming fungus Endocarpon pusillum Hedwig (Verrucariales, Ascomycota).</title>
        <authorList>
            <person name="Wang Y.-Y."/>
            <person name="Liu B."/>
            <person name="Zhang X.-Y."/>
            <person name="Zhou Q.-M."/>
            <person name="Zhang T."/>
            <person name="Li H."/>
            <person name="Yu Y.-F."/>
            <person name="Zhang X.-L."/>
            <person name="Hao X.-Y."/>
            <person name="Wang M."/>
            <person name="Wang L."/>
            <person name="Wei J.-C."/>
        </authorList>
    </citation>
    <scope>NUCLEOTIDE SEQUENCE [LARGE SCALE GENOMIC DNA]</scope>
    <source>
        <strain evidence="15">Z07020 / HMAS-L-300199</strain>
    </source>
</reference>
<organism evidence="14 15">
    <name type="scientific">Endocarpon pusillum (strain Z07020 / HMAS-L-300199)</name>
    <name type="common">Lichen-forming fungus</name>
    <dbReference type="NCBI Taxonomy" id="1263415"/>
    <lineage>
        <taxon>Eukaryota</taxon>
        <taxon>Fungi</taxon>
        <taxon>Dikarya</taxon>
        <taxon>Ascomycota</taxon>
        <taxon>Pezizomycotina</taxon>
        <taxon>Eurotiomycetes</taxon>
        <taxon>Chaetothyriomycetidae</taxon>
        <taxon>Verrucariales</taxon>
        <taxon>Verrucariaceae</taxon>
        <taxon>Endocarpon</taxon>
    </lineage>
</organism>
<keyword evidence="11 12" id="KW-0275">Fatty acid biosynthesis</keyword>
<evidence type="ECO:0000313" key="14">
    <source>
        <dbReference type="EMBL" id="ERF76738.1"/>
    </source>
</evidence>
<dbReference type="InterPro" id="IPR020904">
    <property type="entry name" value="Sc_DH/Rdtase_CS"/>
</dbReference>
<gene>
    <name evidence="14" type="ORF">EPUS_02277</name>
</gene>
<dbReference type="HOGENOM" id="CLU_010194_38_0_1"/>
<keyword evidence="5 12" id="KW-0276">Fatty acid metabolism</keyword>
<evidence type="ECO:0000256" key="12">
    <source>
        <dbReference type="HAMAP-Rule" id="MF_03107"/>
    </source>
</evidence>
<dbReference type="UniPathway" id="UPA00094"/>
<dbReference type="EC" id="1.1.1.330" evidence="12"/>
<dbReference type="OrthoDB" id="5545019at2759"/>
<dbReference type="RefSeq" id="XP_007785950.1">
    <property type="nucleotide sequence ID" value="XM_007787760.1"/>
</dbReference>
<dbReference type="InterPro" id="IPR002347">
    <property type="entry name" value="SDR_fam"/>
</dbReference>
<evidence type="ECO:0000256" key="7">
    <source>
        <dbReference type="ARBA" id="ARBA00022989"/>
    </source>
</evidence>
<dbReference type="GO" id="GO:0005789">
    <property type="term" value="C:endoplasmic reticulum membrane"/>
    <property type="evidence" value="ECO:0007669"/>
    <property type="project" value="UniProtKB-SubCell"/>
</dbReference>
<dbReference type="CDD" id="cd05356">
    <property type="entry name" value="17beta-HSD1_like_SDR_c"/>
    <property type="match status" value="1"/>
</dbReference>
<keyword evidence="7 12" id="KW-1133">Transmembrane helix</keyword>
<feature type="transmembrane region" description="Helical" evidence="13">
    <location>
        <begin position="192"/>
        <end position="211"/>
    </location>
</feature>
<sequence length="339" mass="37039">MAVSINSVQLSLPQAIIAGFFLVLGFLYFAFQISELTRVLLSTFVTPGKPLTSFGPRGSWALITGASDGIGKQYALQLAKAGFNVVLVSRTESKLHNLSLEITSSNSDIRTEILAMDFSKNLGSDYERLAAIIKDKDIAVLINNVGQSHDLPVPYAEDPEEEVNNIIITNCIGTLRVTRLVLPGMSARKCGLILTMGSFGGLLPTPLLATYSGSKAFLQNWSTALAAEVEALGITVYFIQAYIVTSAMSKVKRSTYMFPSEKDFVKSTLAKIGNRCGSVGYAFSGTPWWSHALFAWCILTVGYPFGHFVVHQNLVMHKKIRARALKKAERMRLEAKKGT</sequence>
<keyword evidence="15" id="KW-1185">Reference proteome</keyword>
<dbReference type="GO" id="GO:0030497">
    <property type="term" value="P:fatty acid elongation"/>
    <property type="evidence" value="ECO:0007669"/>
    <property type="project" value="UniProtKB-UniRule"/>
</dbReference>
<dbReference type="InterPro" id="IPR036291">
    <property type="entry name" value="NAD(P)-bd_dom_sf"/>
</dbReference>
<dbReference type="GO" id="GO:0042761">
    <property type="term" value="P:very long-chain fatty acid biosynthetic process"/>
    <property type="evidence" value="ECO:0007669"/>
    <property type="project" value="EnsemblFungi"/>
</dbReference>
<keyword evidence="10 12" id="KW-0472">Membrane</keyword>
<dbReference type="PROSITE" id="PS00061">
    <property type="entry name" value="ADH_SHORT"/>
    <property type="match status" value="1"/>
</dbReference>
<dbReference type="eggNOG" id="KOG1014">
    <property type="taxonomic scope" value="Eukaryota"/>
</dbReference>
<dbReference type="GO" id="GO:0141040">
    <property type="term" value="F:very-long-chain 3-oxoacyl-CoA reductase activity"/>
    <property type="evidence" value="ECO:0007669"/>
    <property type="project" value="UniProtKB-EC"/>
</dbReference>
<dbReference type="HAMAP" id="MF_03107">
    <property type="entry name" value="3_ketoreductase"/>
    <property type="match status" value="1"/>
</dbReference>
<dbReference type="GeneID" id="19237331"/>
<evidence type="ECO:0000256" key="5">
    <source>
        <dbReference type="ARBA" id="ARBA00022832"/>
    </source>
</evidence>
<evidence type="ECO:0000313" key="15">
    <source>
        <dbReference type="Proteomes" id="UP000019373"/>
    </source>
</evidence>
<evidence type="ECO:0000256" key="4">
    <source>
        <dbReference type="ARBA" id="ARBA00022824"/>
    </source>
</evidence>
<evidence type="ECO:0000256" key="1">
    <source>
        <dbReference type="ARBA" id="ARBA00005194"/>
    </source>
</evidence>
<dbReference type="Gene3D" id="3.40.50.720">
    <property type="entry name" value="NAD(P)-binding Rossmann-like Domain"/>
    <property type="match status" value="1"/>
</dbReference>
<feature type="transmembrane region" description="Helical" evidence="13">
    <location>
        <begin position="288"/>
        <end position="310"/>
    </location>
</feature>
<comment type="catalytic activity">
    <reaction evidence="12">
        <text>a very-long-chain (3R)-3-hydroxyacyl-CoA + NADP(+) = a very-long-chain 3-oxoacyl-CoA + NADPH + H(+)</text>
        <dbReference type="Rhea" id="RHEA:48680"/>
        <dbReference type="ChEBI" id="CHEBI:15378"/>
        <dbReference type="ChEBI" id="CHEBI:57783"/>
        <dbReference type="ChEBI" id="CHEBI:58349"/>
        <dbReference type="ChEBI" id="CHEBI:85440"/>
        <dbReference type="ChEBI" id="CHEBI:90725"/>
        <dbReference type="EC" id="1.1.1.330"/>
    </reaction>
</comment>
<keyword evidence="9 12" id="KW-0443">Lipid metabolism</keyword>
<proteinExistence type="inferred from homology"/>
<keyword evidence="8 12" id="KW-0560">Oxidoreductase</keyword>
<evidence type="ECO:0000256" key="13">
    <source>
        <dbReference type="SAM" id="Phobius"/>
    </source>
</evidence>
<evidence type="ECO:0000256" key="3">
    <source>
        <dbReference type="ARBA" id="ARBA00022692"/>
    </source>
</evidence>
<feature type="binding site" evidence="12">
    <location>
        <position position="198"/>
    </location>
    <ligand>
        <name>substrate</name>
    </ligand>
</feature>
<comment type="function">
    <text evidence="12">Component of the microsomal membrane bound fatty acid elongation system, which produces the 26-carbon very long-chain fatty acids (VLCFA) from palmitate. Catalyzes the reduction of the 3-ketoacyl-CoA intermediate that is formed in each cycle of fatty acid elongation. VLCFAs serve as precursors for ceramide and sphingolipids.</text>
</comment>
<keyword evidence="6 12" id="KW-0521">NADP</keyword>
<dbReference type="PANTHER" id="PTHR43086:SF2">
    <property type="entry name" value="HYDROXYSTEROID DEHYDROGENASE-LIKE PROTEIN 1"/>
    <property type="match status" value="1"/>
</dbReference>
<dbReference type="GO" id="GO:0030148">
    <property type="term" value="P:sphingolipid biosynthetic process"/>
    <property type="evidence" value="ECO:0007669"/>
    <property type="project" value="EnsemblFungi"/>
</dbReference>
<dbReference type="SUPFAM" id="SSF51735">
    <property type="entry name" value="NAD(P)-binding Rossmann-fold domains"/>
    <property type="match status" value="1"/>
</dbReference>
<dbReference type="PRINTS" id="PR00081">
    <property type="entry name" value="GDHRDH"/>
</dbReference>
<evidence type="ECO:0000256" key="2">
    <source>
        <dbReference type="ARBA" id="ARBA00022516"/>
    </source>
</evidence>
<feature type="transmembrane region" description="Helical" evidence="13">
    <location>
        <begin position="12"/>
        <end position="31"/>
    </location>
</feature>
<evidence type="ECO:0000256" key="10">
    <source>
        <dbReference type="ARBA" id="ARBA00023136"/>
    </source>
</evidence>
<dbReference type="OMA" id="LVAPGMM"/>
<accession>U1GW83</accession>
<name>U1GW83_ENDPU</name>
<keyword evidence="3 12" id="KW-0812">Transmembrane</keyword>
<comment type="similarity">
    <text evidence="12">Belongs to the short-chain dehydrogenases/reductases (SDR) family.</text>
</comment>
<keyword evidence="4 12" id="KW-0256">Endoplasmic reticulum</keyword>
<comment type="subcellular location">
    <subcellularLocation>
        <location evidence="12">Endoplasmic reticulum membrane</location>
        <topology evidence="12">Single-pass membrane protein</topology>
    </subcellularLocation>
</comment>